<dbReference type="Proteomes" id="UP000184096">
    <property type="component" value="Chromosome I"/>
</dbReference>
<sequence length="52" mass="5912">MSLRAKSKPDQVTGETFPSSRMYLIVEKITKMKEMLLLLLTEIDASPDTLLK</sequence>
<reference evidence="2" key="1">
    <citation type="submission" date="2016-11" db="EMBL/GenBank/DDBJ databases">
        <authorList>
            <person name="Varghese N."/>
            <person name="Submissions S."/>
        </authorList>
    </citation>
    <scope>NUCLEOTIDE SEQUENCE [LARGE SCALE GENOMIC DNA]</scope>
    <source>
        <strain evidence="2">GAS401</strain>
    </source>
</reference>
<evidence type="ECO:0000313" key="1">
    <source>
        <dbReference type="EMBL" id="SHN86258.1"/>
    </source>
</evidence>
<proteinExistence type="predicted"/>
<dbReference type="AlphaFoldDB" id="A0A1M7UTI0"/>
<evidence type="ECO:0000313" key="2">
    <source>
        <dbReference type="Proteomes" id="UP000184096"/>
    </source>
</evidence>
<gene>
    <name evidence="1" type="ORF">SAMN05444170_6613</name>
</gene>
<name>A0A1M7UTI0_9BRAD</name>
<organism evidence="1 2">
    <name type="scientific">Bradyrhizobium erythrophlei</name>
    <dbReference type="NCBI Taxonomy" id="1437360"/>
    <lineage>
        <taxon>Bacteria</taxon>
        <taxon>Pseudomonadati</taxon>
        <taxon>Pseudomonadota</taxon>
        <taxon>Alphaproteobacteria</taxon>
        <taxon>Hyphomicrobiales</taxon>
        <taxon>Nitrobacteraceae</taxon>
        <taxon>Bradyrhizobium</taxon>
    </lineage>
</organism>
<dbReference type="EMBL" id="LT670849">
    <property type="protein sequence ID" value="SHN86258.1"/>
    <property type="molecule type" value="Genomic_DNA"/>
</dbReference>
<keyword evidence="2" id="KW-1185">Reference proteome</keyword>
<protein>
    <submittedName>
        <fullName evidence="1">Uncharacterized protein</fullName>
    </submittedName>
</protein>
<accession>A0A1M7UTI0</accession>